<dbReference type="Pfam" id="PF17800">
    <property type="entry name" value="NPL"/>
    <property type="match status" value="1"/>
</dbReference>
<evidence type="ECO:0000313" key="5">
    <source>
        <dbReference type="Proteomes" id="UP000521943"/>
    </source>
</evidence>
<dbReference type="EMBL" id="JACGCI010000017">
    <property type="protein sequence ID" value="KAF6759054.1"/>
    <property type="molecule type" value="Genomic_DNA"/>
</dbReference>
<organism evidence="4 5">
    <name type="scientific">Ephemerocybe angulata</name>
    <dbReference type="NCBI Taxonomy" id="980116"/>
    <lineage>
        <taxon>Eukaryota</taxon>
        <taxon>Fungi</taxon>
        <taxon>Dikarya</taxon>
        <taxon>Basidiomycota</taxon>
        <taxon>Agaricomycotina</taxon>
        <taxon>Agaricomycetes</taxon>
        <taxon>Agaricomycetidae</taxon>
        <taxon>Agaricales</taxon>
        <taxon>Agaricineae</taxon>
        <taxon>Psathyrellaceae</taxon>
        <taxon>Ephemerocybe</taxon>
    </lineage>
</organism>
<feature type="region of interest" description="Disordered" evidence="1">
    <location>
        <begin position="124"/>
        <end position="155"/>
    </location>
</feature>
<feature type="domain" description="Nucleoplasmin-like" evidence="3">
    <location>
        <begin position="2"/>
        <end position="89"/>
    </location>
</feature>
<accession>A0A8H6I5M1</accession>
<reference evidence="4 5" key="1">
    <citation type="submission" date="2020-07" db="EMBL/GenBank/DDBJ databases">
        <title>Comparative genomics of pyrophilous fungi reveals a link between fire events and developmental genes.</title>
        <authorList>
            <consortium name="DOE Joint Genome Institute"/>
            <person name="Steindorff A.S."/>
            <person name="Carver A."/>
            <person name="Calhoun S."/>
            <person name="Stillman K."/>
            <person name="Liu H."/>
            <person name="Lipzen A."/>
            <person name="Pangilinan J."/>
            <person name="Labutti K."/>
            <person name="Bruns T.D."/>
            <person name="Grigoriev I.V."/>
        </authorList>
    </citation>
    <scope>NUCLEOTIDE SEQUENCE [LARGE SCALE GENOMIC DNA]</scope>
    <source>
        <strain evidence="4 5">CBS 144469</strain>
    </source>
</reference>
<feature type="transmembrane region" description="Helical" evidence="2">
    <location>
        <begin position="180"/>
        <end position="200"/>
    </location>
</feature>
<keyword evidence="2" id="KW-1133">Transmembrane helix</keyword>
<protein>
    <recommendedName>
        <fullName evidence="3">Nucleoplasmin-like domain-containing protein</fullName>
    </recommendedName>
</protein>
<keyword evidence="2" id="KW-0812">Transmembrane</keyword>
<name>A0A8H6I5M1_9AGAR</name>
<gene>
    <name evidence="4" type="ORF">DFP72DRAFT_844813</name>
</gene>
<sequence>MSISPMKGVRVKPTQELFIQGACLGAKVGTVPGRVCLEFAEGQGQPYFIASLRKNQCEQVNLGLRLEAGTEYRLFARGDFPIDLIGHYIFSQTALPLTSSWAVGSTEPQVEMGGLSEKRKFLNAEDGKRQRQRTSTSTNAAEIEDEGAFFGPPTSRRLGKEKEGFNAGGSIQVYDEALRIVSVVQLIAVALCMIFFDVGIMDHMKGRRRLEKLGLQHFERQDQRSSELKDSIASIRRDSEVNVDATVFDGRELNRAQGEEGVGFAIPKGGVEEAMGYCRIKHNLFGASIILGVGGAPREGIAVVQEEILG</sequence>
<evidence type="ECO:0000313" key="4">
    <source>
        <dbReference type="EMBL" id="KAF6759054.1"/>
    </source>
</evidence>
<dbReference type="Proteomes" id="UP000521943">
    <property type="component" value="Unassembled WGS sequence"/>
</dbReference>
<dbReference type="InterPro" id="IPR041232">
    <property type="entry name" value="NPL"/>
</dbReference>
<dbReference type="Gene3D" id="2.60.120.340">
    <property type="entry name" value="Nucleoplasmin core domain"/>
    <property type="match status" value="1"/>
</dbReference>
<keyword evidence="5" id="KW-1185">Reference proteome</keyword>
<dbReference type="AlphaFoldDB" id="A0A8H6I5M1"/>
<proteinExistence type="predicted"/>
<evidence type="ECO:0000259" key="3">
    <source>
        <dbReference type="Pfam" id="PF17800"/>
    </source>
</evidence>
<comment type="caution">
    <text evidence="4">The sequence shown here is derived from an EMBL/GenBank/DDBJ whole genome shotgun (WGS) entry which is preliminary data.</text>
</comment>
<evidence type="ECO:0000256" key="2">
    <source>
        <dbReference type="SAM" id="Phobius"/>
    </source>
</evidence>
<keyword evidence="2" id="KW-0472">Membrane</keyword>
<evidence type="ECO:0000256" key="1">
    <source>
        <dbReference type="SAM" id="MobiDB-lite"/>
    </source>
</evidence>